<reference evidence="2 3" key="1">
    <citation type="journal article" date="2014" name="Appl. Environ. Microbiol.">
        <title>Genomic features of a bumble bee symbiont reflect its host environment.</title>
        <authorList>
            <person name="Martinson V.G."/>
            <person name="Magoc T."/>
            <person name="Koch H."/>
            <person name="Salzberg S.L."/>
            <person name="Moran N.A."/>
        </authorList>
    </citation>
    <scope>NUCLEOTIDE SEQUENCE [LARGE SCALE GENOMIC DNA]</scope>
    <source>
        <strain evidence="2 3">Bimp</strain>
    </source>
</reference>
<keyword evidence="3" id="KW-1185">Reference proteome</keyword>
<protein>
    <recommendedName>
        <fullName evidence="4">MucBP domain-containing protein</fullName>
    </recommendedName>
</protein>
<dbReference type="AlphaFoldDB" id="A0AB94IA46"/>
<feature type="chain" id="PRO_5044501145" description="MucBP domain-containing protein" evidence="1">
    <location>
        <begin position="25"/>
        <end position="617"/>
    </location>
</feature>
<sequence length="617" mass="72301">MKKFFEICFIFFLLCTGVAQHVLAEVNMSNQQIAIIKKLKAQDIKPNKVYFQDEFALFIANEHSYPEEDLFLSQEDLEDNQRMYTTAVQNISQIKLNDNYQYSEIWQRKRNIIEILYPTDAFQSLEDGVYFYTLDEHKQLHQHASFKEVFKLPCYLRVEKKQGIVVSIQKRPLSTINHYIYHYWPSNNLIKQIEISLYDNDYNAIFSSVVYFDEVTGKMTKTTSKNIKTGRSSIETNIEKNGIYSIEEYFDKQGVKTNRVTRYENSFVRVKNEVLNEQGNVIKTKSWEPEEILDPEKDLDEPYPYNELMMNIEESNTVLQNKLFRQGLGDSPKYDKEAINRVKYLGIQPHQVYYHKLPFPAFMVERYKNFPHQAPLTLIEAENQSPRDKYSDLIQVEIGENHQYKKIIKTKWQQSAISLPLAPFKGLENGVYFYTMDDKKQLTPLANVEQAVSLPTYIRVEKVMGKVVSILQKTRVQWLTNEFDYKKSAPIRSKLTVIESHLVPNLVIETEFEKGSYLPLKQVVKNAQGITIRTFIMTKKRDLIAILERFNDQGIKTNHIELFEDGQGGYLKNQHLDSNGNILLTTDEFEDKNNPQLYDNLPFNPDGFETILFEHVD</sequence>
<name>A0AB94IA46_9GAMM</name>
<gene>
    <name evidence="2" type="ORF">O970_09550</name>
</gene>
<evidence type="ECO:0000313" key="3">
    <source>
        <dbReference type="Proteomes" id="UP000506160"/>
    </source>
</evidence>
<proteinExistence type="predicted"/>
<organism evidence="2 3">
    <name type="scientific">Candidatus Schmidhempelia bombi str. Bimp</name>
    <dbReference type="NCBI Taxonomy" id="1387197"/>
    <lineage>
        <taxon>Bacteria</taxon>
        <taxon>Pseudomonadati</taxon>
        <taxon>Pseudomonadota</taxon>
        <taxon>Gammaproteobacteria</taxon>
        <taxon>Orbales</taxon>
        <taxon>Orbaceae</taxon>
        <taxon>Candidatus Schmidhempelia</taxon>
    </lineage>
</organism>
<comment type="caution">
    <text evidence="2">The sequence shown here is derived from an EMBL/GenBank/DDBJ whole genome shotgun (WGS) entry which is preliminary data.</text>
</comment>
<dbReference type="PROSITE" id="PS50890">
    <property type="entry name" value="PUA"/>
    <property type="match status" value="1"/>
</dbReference>
<keyword evidence="1" id="KW-0732">Signal</keyword>
<dbReference type="EMBL" id="AWGA01000125">
    <property type="protein sequence ID" value="TEA26253.1"/>
    <property type="molecule type" value="Genomic_DNA"/>
</dbReference>
<accession>A0AB94IA46</accession>
<evidence type="ECO:0000256" key="1">
    <source>
        <dbReference type="SAM" id="SignalP"/>
    </source>
</evidence>
<feature type="signal peptide" evidence="1">
    <location>
        <begin position="1"/>
        <end position="24"/>
    </location>
</feature>
<evidence type="ECO:0000313" key="2">
    <source>
        <dbReference type="EMBL" id="TEA26253.1"/>
    </source>
</evidence>
<dbReference type="RefSeq" id="WP_133459468.1">
    <property type="nucleotide sequence ID" value="NZ_AWGA01000125.1"/>
</dbReference>
<evidence type="ECO:0008006" key="4">
    <source>
        <dbReference type="Google" id="ProtNLM"/>
    </source>
</evidence>
<dbReference type="Proteomes" id="UP000506160">
    <property type="component" value="Unassembled WGS sequence"/>
</dbReference>